<dbReference type="InterPro" id="IPR011764">
    <property type="entry name" value="Biotin_carboxylation_dom"/>
</dbReference>
<dbReference type="PROSITE" id="PS50979">
    <property type="entry name" value="BC"/>
    <property type="match status" value="1"/>
</dbReference>
<dbReference type="Pfam" id="PF02786">
    <property type="entry name" value="CPSase_L_D2"/>
    <property type="match status" value="1"/>
</dbReference>
<dbReference type="InterPro" id="IPR029045">
    <property type="entry name" value="ClpP/crotonase-like_dom_sf"/>
</dbReference>
<sequence>MPSQTPTTDCSGKHSPPMDPDSSSTITVNAEIPLSTTSNPTDQSEGSAEVGCSTFPMQTSESDRPKFGSSFQAKERLKFILGASEDNSSDDETLVMGQTAKPQPKSQETTNALPTTSSEVPPPPNPSTCLRPSMSGPHLLKKGKEHRKMDAHRDFTVASPAEFVTRFGGNRVIDKVLIANNGIAAVKCMRSIRRWSYEMFRNERIIRFVVMVTPEDLKANAEYIKMADHYVPVPGGPNNNNYANVEMIVDIAKRIPVQSADIPTLPWSGTGLRVEWTEEEQRHGRVISVPPELYVQGCVKDVDEGLASAEKIGYPVVIKASEGGGGKGIRKVDSSEDFPSFFRQVQAEVPGSPIFIMQLAEHARHLEVQILADQYGNAISLFGRDCSIQRRHQKIIEEAPANIYAIRLAKMVGYVSAGTVEYLFTEDESFHFLELNPRLQVEHPCTEMIADVNLPAAQLQIAMGIPLYRIKDIRVLFGETPWGDSPINFESPECIPCPRGHGFKPSSGTVQELNFRSSKNVWGYFSVGATGGLHEFADSQFGHCFSWGENREEAISNMVVAMKELSIRGDFRTTVEYLIKLLETESFRNNDIDTGWLDHLIAEKVQVERPDTMLGVVCGALQVADASFRESMSDFLHSLERGQVLPAASLVNTVSVDLIYDGVKYCLQVARQSPTTYVIIMNDSDIEVDVHRLSDGGLLLSYGGSSYTTYMKEEIDRFEKKSYRITVGNKTCVFEKERDPTVLRSPSAGKLLQPGTVLEPGCIVARMDLDDPSCIHPVKPNTEPLPSQEPLPVVGERLHQVFHNVLENLVKIMDGYCLPEPYFSQKLKKWLDTLMKTLRDPSLPLLELQEIMTSVAGRIPVTVEKAIRKVMAQYASNITSVLCQFPSQRIANILDSHAATLQRKADREVFFMNTQSIVQLVQRYRSGIRGYMKSVVLDLLRRYLQVEMQFQQAHYDKCVINLREQYKPDMTPVLECIFSHAQDQLCGRDPTLADELMVILNELTQLSKMENSKVALRARQVESIFLSAIDMYGHQFCPENLKKLILSETSIFDVLPSFFYHNNRVVCMAALEVYVQRGYIAYELNSLQHHQLQDGTCAVDFQFMLPSSHPNRVSVPVNDSGEFQTMRRQGSELFLEGALSPPCQRMGAMVAFHSFDHFKRLSAALRIRFVRVLCSLMAVPPSVMGRVKTVLYEYGIRRITFLVAQKREFPKYFTFRARDEFHEDRIYRNLEPALAFQLELNRMRNFDLTAVPCAHHRMQLRPRLSTCRMKERGYCWKQWMSLKWPSVTYPLLRVLQAELKINIRLTTNGDVIPIRLFLTNESGYYLDISLYKEVTDPTTGQAKRFQAQSLGTTYVYDFPEMFRQALFKLWGPGDSYPKDVLMCNELVLDSQGRLVQMNRLPGDNEIGMVAFRMKMKTPEYPEGRDIIVICNDITHMIGSFGPQEDELWPEKRGFHASTLQPIGFKYLYLTPQDYTRISSSNSVHCHHVEEGGESRYIITDIIGKEDGLGVENLRGSGTIAGETSQAYKEIITISMVTCRAIGIGAYLVRLGQRVIQVENSHIILTGAGALNKVLGREVYTSNNQLGGVQIMHNNGVTHNIVPDDFEGVLTILQWLSYMPKSNQSPVPVMPPSDPVEREIDFVPTKAPYDPRWLLCGRPHPTVKGAWQSGFFDHGTFMEVMATWAQTVVVGRARLGGIPLGVIAVETRTVEVTIPADPANLDSEAKRFLCLLLVCPICCYQYGLKVSFLPQIYQQAGQVWFPDSAYKTAQAIEDFNREKLPLMVFANWRGFSGGMKVLKFGSYIVDALREFSQPVLVYIPPHAELRGGSWVVIDPTINLQHMELYADRESRGGVLEPEGTVEIKFRRKELVKTMQRTDAVYSRLAEQLGSTELQSQERKDLEAKLKSREDFLLPIYHQVAVQFVDLHDTPGRMQEKGVITDILDWKNARSFFYWRLRRLLLEEVVKGEIMQANQDLSNGHIQSMLRRWFVETEGAVKAYLWDNNKVVVEWLENHLSQQDGTHSVIRENIKYIKRDYALKHIRSLVQANPEVTMDCIIHMAQNITPSQRAKVCHLLATVDNSTTS</sequence>
<feature type="compositionally biased region" description="Polar residues" evidence="6">
    <location>
        <begin position="21"/>
        <end position="46"/>
    </location>
</feature>
<evidence type="ECO:0000259" key="10">
    <source>
        <dbReference type="PROSITE" id="PS50989"/>
    </source>
</evidence>
<dbReference type="InterPro" id="IPR005482">
    <property type="entry name" value="Biotin_COase_C"/>
</dbReference>
<dbReference type="Pfam" id="PF01039">
    <property type="entry name" value="Carboxyl_trans"/>
    <property type="match status" value="1"/>
</dbReference>
<feature type="domain" description="CoA carboxyltransferase N-terminal" evidence="9">
    <location>
        <begin position="1333"/>
        <end position="1630"/>
    </location>
</feature>
<comment type="caution">
    <text evidence="11">The sequence shown here is derived from an EMBL/GenBank/DDBJ whole genome shotgun (WGS) entry which is preliminary data.</text>
</comment>
<keyword evidence="1" id="KW-0436">Ligase</keyword>
<dbReference type="PANTHER" id="PTHR45728">
    <property type="entry name" value="ACETYL-COA CARBOXYLASE, ISOFORM A"/>
    <property type="match status" value="1"/>
</dbReference>
<dbReference type="Gene3D" id="3.30.1490.20">
    <property type="entry name" value="ATP-grasp fold, A domain"/>
    <property type="match status" value="1"/>
</dbReference>
<dbReference type="Gene3D" id="3.40.50.20">
    <property type="match status" value="1"/>
</dbReference>
<dbReference type="PROSITE" id="PS50989">
    <property type="entry name" value="COA_CT_CTER"/>
    <property type="match status" value="1"/>
</dbReference>
<dbReference type="InterPro" id="IPR011763">
    <property type="entry name" value="COA_CT_C"/>
</dbReference>
<reference evidence="11 12" key="1">
    <citation type="submission" date="2022-01" db="EMBL/GenBank/DDBJ databases">
        <title>A high-quality chromosome-level genome assembly of rohu carp, Labeo rohita.</title>
        <authorList>
            <person name="Arick M.A. II"/>
            <person name="Hsu C.-Y."/>
            <person name="Magbanua Z."/>
            <person name="Pechanova O."/>
            <person name="Grover C."/>
            <person name="Miller E."/>
            <person name="Thrash A."/>
            <person name="Ezzel L."/>
            <person name="Alam S."/>
            <person name="Benzie J."/>
            <person name="Hamilton M."/>
            <person name="Karsi A."/>
            <person name="Lawrence M.L."/>
            <person name="Peterson D.G."/>
        </authorList>
    </citation>
    <scope>NUCLEOTIDE SEQUENCE [LARGE SCALE GENOMIC DNA]</scope>
    <source>
        <strain evidence="12">BAU-BD-2019</strain>
        <tissue evidence="11">Blood</tissue>
    </source>
</reference>
<evidence type="ECO:0000259" key="7">
    <source>
        <dbReference type="PROSITE" id="PS50975"/>
    </source>
</evidence>
<dbReference type="Pfam" id="PF00289">
    <property type="entry name" value="Biotin_carb_N"/>
    <property type="match status" value="1"/>
</dbReference>
<dbReference type="SUPFAM" id="SSF52440">
    <property type="entry name" value="PreATP-grasp domain"/>
    <property type="match status" value="1"/>
</dbReference>
<dbReference type="SUPFAM" id="SSF56059">
    <property type="entry name" value="Glutathione synthetase ATP-binding domain-like"/>
    <property type="match status" value="1"/>
</dbReference>
<feature type="domain" description="CoA carboxyltransferase C-terminal" evidence="10">
    <location>
        <begin position="1634"/>
        <end position="1970"/>
    </location>
</feature>
<evidence type="ECO:0000313" key="11">
    <source>
        <dbReference type="EMBL" id="KAI2664889.1"/>
    </source>
</evidence>
<keyword evidence="3 5" id="KW-0067">ATP-binding</keyword>
<evidence type="ECO:0000256" key="3">
    <source>
        <dbReference type="ARBA" id="ARBA00022840"/>
    </source>
</evidence>
<keyword evidence="4" id="KW-0092">Biotin</keyword>
<feature type="domain" description="Biotin carboxylation" evidence="8">
    <location>
        <begin position="172"/>
        <end position="602"/>
    </location>
</feature>
<dbReference type="SMART" id="SM00878">
    <property type="entry name" value="Biotin_carb_C"/>
    <property type="match status" value="1"/>
</dbReference>
<dbReference type="Pfam" id="PF02785">
    <property type="entry name" value="Biotin_carb_C"/>
    <property type="match status" value="1"/>
</dbReference>
<dbReference type="InterPro" id="IPR013537">
    <property type="entry name" value="AcCoA_COase_cen"/>
</dbReference>
<evidence type="ECO:0000256" key="1">
    <source>
        <dbReference type="ARBA" id="ARBA00022598"/>
    </source>
</evidence>
<evidence type="ECO:0000313" key="12">
    <source>
        <dbReference type="Proteomes" id="UP000830375"/>
    </source>
</evidence>
<dbReference type="InterPro" id="IPR016185">
    <property type="entry name" value="PreATP-grasp_dom_sf"/>
</dbReference>
<keyword evidence="2 5" id="KW-0547">Nucleotide-binding</keyword>
<feature type="domain" description="ATP-grasp" evidence="7">
    <location>
        <begin position="279"/>
        <end position="463"/>
    </location>
</feature>
<protein>
    <submittedName>
        <fullName evidence="11">Acetyl-CoA carboxylase 2</fullName>
    </submittedName>
</protein>
<feature type="compositionally biased region" description="Polar residues" evidence="6">
    <location>
        <begin position="100"/>
        <end position="119"/>
    </location>
</feature>
<organism evidence="11 12">
    <name type="scientific">Labeo rohita</name>
    <name type="common">Indian major carp</name>
    <name type="synonym">Cyprinus rohita</name>
    <dbReference type="NCBI Taxonomy" id="84645"/>
    <lineage>
        <taxon>Eukaryota</taxon>
        <taxon>Metazoa</taxon>
        <taxon>Chordata</taxon>
        <taxon>Craniata</taxon>
        <taxon>Vertebrata</taxon>
        <taxon>Euteleostomi</taxon>
        <taxon>Actinopterygii</taxon>
        <taxon>Neopterygii</taxon>
        <taxon>Teleostei</taxon>
        <taxon>Ostariophysi</taxon>
        <taxon>Cypriniformes</taxon>
        <taxon>Cyprinidae</taxon>
        <taxon>Labeoninae</taxon>
        <taxon>Labeonini</taxon>
        <taxon>Labeo</taxon>
    </lineage>
</organism>
<evidence type="ECO:0000256" key="4">
    <source>
        <dbReference type="ARBA" id="ARBA00023267"/>
    </source>
</evidence>
<dbReference type="InterPro" id="IPR034733">
    <property type="entry name" value="AcCoA_carboxyl_beta"/>
</dbReference>
<dbReference type="InterPro" id="IPR005479">
    <property type="entry name" value="CPAse_ATP-bd"/>
</dbReference>
<dbReference type="Gene3D" id="3.30.470.20">
    <property type="entry name" value="ATP-grasp fold, B domain"/>
    <property type="match status" value="1"/>
</dbReference>
<dbReference type="InterPro" id="IPR011054">
    <property type="entry name" value="Rudment_hybrid_motif"/>
</dbReference>
<evidence type="ECO:0000256" key="6">
    <source>
        <dbReference type="SAM" id="MobiDB-lite"/>
    </source>
</evidence>
<name>A0ABQ8MQ10_LABRO</name>
<dbReference type="SUPFAM" id="SSF52096">
    <property type="entry name" value="ClpP/crotonase"/>
    <property type="match status" value="2"/>
</dbReference>
<dbReference type="Proteomes" id="UP000830375">
    <property type="component" value="Unassembled WGS sequence"/>
</dbReference>
<evidence type="ECO:0000256" key="2">
    <source>
        <dbReference type="ARBA" id="ARBA00022741"/>
    </source>
</evidence>
<dbReference type="PROSITE" id="PS50980">
    <property type="entry name" value="COA_CT_NTER"/>
    <property type="match status" value="1"/>
</dbReference>
<feature type="region of interest" description="Disordered" evidence="6">
    <location>
        <begin position="1"/>
        <end position="70"/>
    </location>
</feature>
<dbReference type="Gene3D" id="3.90.226.10">
    <property type="entry name" value="2-enoyl-CoA Hydratase, Chain A, domain 1"/>
    <property type="match status" value="2"/>
</dbReference>
<evidence type="ECO:0000256" key="5">
    <source>
        <dbReference type="PROSITE-ProRule" id="PRU00409"/>
    </source>
</evidence>
<dbReference type="InterPro" id="IPR011761">
    <property type="entry name" value="ATP-grasp"/>
</dbReference>
<dbReference type="PROSITE" id="PS00866">
    <property type="entry name" value="CPSASE_1"/>
    <property type="match status" value="1"/>
</dbReference>
<evidence type="ECO:0000259" key="9">
    <source>
        <dbReference type="PROSITE" id="PS50980"/>
    </source>
</evidence>
<dbReference type="PROSITE" id="PS50975">
    <property type="entry name" value="ATP_GRASP"/>
    <property type="match status" value="1"/>
</dbReference>
<proteinExistence type="predicted"/>
<dbReference type="PANTHER" id="PTHR45728:SF1">
    <property type="entry name" value="ACETYL-COA CARBOXYLASE 2"/>
    <property type="match status" value="1"/>
</dbReference>
<dbReference type="InterPro" id="IPR013815">
    <property type="entry name" value="ATP_grasp_subdomain_1"/>
</dbReference>
<dbReference type="Pfam" id="PF08326">
    <property type="entry name" value="ACC_central"/>
    <property type="match status" value="3"/>
</dbReference>
<dbReference type="InterPro" id="IPR049074">
    <property type="entry name" value="ACCA_BT"/>
</dbReference>
<dbReference type="InterPro" id="IPR011762">
    <property type="entry name" value="COA_CT_N"/>
</dbReference>
<dbReference type="SUPFAM" id="SSF51246">
    <property type="entry name" value="Rudiment single hybrid motif"/>
    <property type="match status" value="1"/>
</dbReference>
<dbReference type="PROSITE" id="PS00867">
    <property type="entry name" value="CPSASE_2"/>
    <property type="match status" value="1"/>
</dbReference>
<evidence type="ECO:0000259" key="8">
    <source>
        <dbReference type="PROSITE" id="PS50979"/>
    </source>
</evidence>
<dbReference type="Pfam" id="PF21385">
    <property type="entry name" value="ACCA_BT"/>
    <property type="match status" value="1"/>
</dbReference>
<feature type="compositionally biased region" description="Polar residues" evidence="6">
    <location>
        <begin position="1"/>
        <end position="10"/>
    </location>
</feature>
<keyword evidence="12" id="KW-1185">Reference proteome</keyword>
<feature type="region of interest" description="Disordered" evidence="6">
    <location>
        <begin position="84"/>
        <end position="148"/>
    </location>
</feature>
<gene>
    <name evidence="11" type="ORF">H4Q32_003201</name>
</gene>
<dbReference type="EMBL" id="JACTAM010000005">
    <property type="protein sequence ID" value="KAI2664889.1"/>
    <property type="molecule type" value="Genomic_DNA"/>
</dbReference>
<dbReference type="InterPro" id="IPR005481">
    <property type="entry name" value="BC-like_N"/>
</dbReference>
<dbReference type="InterPro" id="IPR049076">
    <property type="entry name" value="ACCA"/>
</dbReference>
<accession>A0ABQ8MQ10</accession>